<reference evidence="3 4" key="1">
    <citation type="submission" date="2019-02" db="EMBL/GenBank/DDBJ databases">
        <authorList>
            <person name="Li S.-H."/>
        </authorList>
    </citation>
    <scope>NUCLEOTIDE SEQUENCE [LARGE SCALE GENOMIC DNA]</scope>
    <source>
        <strain evidence="3 4">IMCC14385</strain>
    </source>
</reference>
<dbReference type="RefSeq" id="WP_153240367.1">
    <property type="nucleotide sequence ID" value="NZ_CP036422.1"/>
</dbReference>
<evidence type="ECO:0000313" key="4">
    <source>
        <dbReference type="Proteomes" id="UP000326287"/>
    </source>
</evidence>
<dbReference type="EMBL" id="CP036422">
    <property type="protein sequence ID" value="QFU77222.1"/>
    <property type="molecule type" value="Genomic_DNA"/>
</dbReference>
<dbReference type="Proteomes" id="UP000326287">
    <property type="component" value="Chromosome"/>
</dbReference>
<dbReference type="SUPFAM" id="SSF82171">
    <property type="entry name" value="DPP6 N-terminal domain-like"/>
    <property type="match status" value="1"/>
</dbReference>
<keyword evidence="4" id="KW-1185">Reference proteome</keyword>
<feature type="domain" description="Hydrazine synthase alpha subunit middle" evidence="2">
    <location>
        <begin position="550"/>
        <end position="609"/>
    </location>
</feature>
<evidence type="ECO:0000313" key="3">
    <source>
        <dbReference type="EMBL" id="QFU77222.1"/>
    </source>
</evidence>
<feature type="region of interest" description="Disordered" evidence="1">
    <location>
        <begin position="618"/>
        <end position="638"/>
    </location>
</feature>
<organism evidence="3 4">
    <name type="scientific">Halioglobus maricola</name>
    <dbReference type="NCBI Taxonomy" id="2601894"/>
    <lineage>
        <taxon>Bacteria</taxon>
        <taxon>Pseudomonadati</taxon>
        <taxon>Pseudomonadota</taxon>
        <taxon>Gammaproteobacteria</taxon>
        <taxon>Cellvibrionales</taxon>
        <taxon>Halieaceae</taxon>
        <taxon>Halioglobus</taxon>
    </lineage>
</organism>
<evidence type="ECO:0000256" key="1">
    <source>
        <dbReference type="SAM" id="MobiDB-lite"/>
    </source>
</evidence>
<gene>
    <name evidence="3" type="ORF">EY643_17020</name>
</gene>
<dbReference type="Pfam" id="PF18582">
    <property type="entry name" value="HZS_alpha"/>
    <property type="match status" value="1"/>
</dbReference>
<protein>
    <recommendedName>
        <fullName evidence="2">Hydrazine synthase alpha subunit middle domain-containing protein</fullName>
    </recommendedName>
</protein>
<dbReference type="AlphaFoldDB" id="A0A5P9NN80"/>
<evidence type="ECO:0000259" key="2">
    <source>
        <dbReference type="Pfam" id="PF18582"/>
    </source>
</evidence>
<dbReference type="OrthoDB" id="221261at2"/>
<proteinExistence type="predicted"/>
<sequence length="922" mass="99369">MRVNKHLQGPATALLLAAISACGGGGGSGAGGVSLVAGDQGEDPVVVEIPIAYIRRPIPQEISDLRDPLAFNPGAELLVRERASTTADDIDITEQLRAIAAEELGVDSSALMVDIKDLESSYDGSTLIFAARLVPEPVAANLELTTWNLWQFDLETGEASYVIPSRIKRNEGLETGGAQDIAPHFLPDDRIVFSSTRQATSQARQLDEGRALLFAALDEDGDDPAAVLHIYDPLLRGEEFQQISFNRSHDLDPTVMADGEILFSRWNNSTEDHISLYRIRPSGAGLSPLYGAHSRSSGTDGANIVFSRPRQLDDGRIAALTHDYAPVSLGGEIVLINTADYSDYEQGLWQNAGASGPGHAPLTDTEVRSDNLLSRGGQYGSMYPLRDGTGRLLVTWSECRVIDEESAGDLAPCTLQPDNEDAAPPLYGAWVYDPSENTQRPVVLAEEDVWISEIIAAENRNFPQVLPRAEAEIPELASVGMGQLRIDSVYAVDGVDESPAGIANHARPGSAAFTERPARFLRIIQPVPLPDPDVYEIPRYAFGVSTGFGFREILGYVPIEPDGSVRVNVPADRTFAFEALDVRGRRVGPRHDYWLQISAGEVLQCTGCHAHDTGLPHGVRDSQPDSANPGARSLGSGVTGFPATNTDLLFATEPGATMASTWDFHMPEDNPIAPARDIQLAPAYTDAWSSPQLTPESAINDREYDPAWLDIPPELAIIARTPGSDQAARAVINYPDHIQPIWERMRAPIADPEGNLHETCISCHSTAGDTLVPAAQLDLSSLPSDVDPDHYRSYRELLNGDNEQWLDGTGVVADRLRECTTLDDDGNTLVTTTGIAVAAVARAGAANGSDPFFACFEGGSCGPDDAPPLPDNCIEDGEPVPATRNTINHTGTLSEAELNLISEWLDIGAQYFNNPFDARLQD</sequence>
<dbReference type="PROSITE" id="PS51257">
    <property type="entry name" value="PROKAR_LIPOPROTEIN"/>
    <property type="match status" value="1"/>
</dbReference>
<name>A0A5P9NN80_9GAMM</name>
<accession>A0A5P9NN80</accession>
<dbReference type="InterPro" id="IPR040698">
    <property type="entry name" value="HZS_alpha_mid"/>
</dbReference>
<dbReference type="KEGG" id="halc:EY643_17020"/>